<evidence type="ECO:0000256" key="1">
    <source>
        <dbReference type="PROSITE-ProRule" id="PRU00047"/>
    </source>
</evidence>
<feature type="region of interest" description="Disordered" evidence="2">
    <location>
        <begin position="87"/>
        <end position="159"/>
    </location>
</feature>
<sequence>MDDASNWAAVHARRPPRFVDPVDHICFACGGRGHFSQDCIEASDGTTSAAPHQAMIHPSRLGQIEDDLPNSICSACGGLGHLSEDCTPRNGSDPQLIPPGKGANAEPLGSNAKRRHVSQPTKEPHKRQKQQQPRPEPAPGFQPENGPALPSPSSVRQPWQPYEPMLIKHEEHLGSGQVQPSTDPSLRPLYSYPRKYSNFQKLAPANDPELLQYLSSRRIAKTFLVEIDLLLASHPELLHDAREFALEFNRGSPLQAYKFFIKGYTKPARYEPGALPEQEYDLRTMLPYTLTSSLSKKFDEELSAFFDGYQYRVDILQRIDKEAETYRRDFLDNRSVSAGQRKLMTYTLFGNPVDAYKFYEYNFQTEWLPHRYLPEHVVFAEVSKPDDYALPIPHVMAREGEIPEHRRLWKETRLRMARAADAGVDVIDVLLDELVHRLACDGMKRVEIEEMRKRAVKAMNRARDEGSREDIVDLVMGMSVDPARHLHNHGLRNGRPYLRPTTSRMVRDEVTRLAAAPQRRDSFTVDSDDGSVCGVRLPRRY</sequence>
<protein>
    <recommendedName>
        <fullName evidence="3">CCHC-type domain-containing protein</fullName>
    </recommendedName>
</protein>
<keyword evidence="1" id="KW-0863">Zinc-finger</keyword>
<evidence type="ECO:0000259" key="3">
    <source>
        <dbReference type="PROSITE" id="PS50158"/>
    </source>
</evidence>
<dbReference type="Pfam" id="PF00098">
    <property type="entry name" value="zf-CCHC"/>
    <property type="match status" value="1"/>
</dbReference>
<dbReference type="HOGENOM" id="CLU_503439_0_0_1"/>
<dbReference type="AlphaFoldDB" id="R7Z3Y2"/>
<accession>R7Z3Y2</accession>
<dbReference type="SMART" id="SM00343">
    <property type="entry name" value="ZnF_C2HC"/>
    <property type="match status" value="2"/>
</dbReference>
<name>R7Z3Y2_CONA1</name>
<feature type="domain" description="CCHC-type" evidence="3">
    <location>
        <begin position="26"/>
        <end position="39"/>
    </location>
</feature>
<keyword evidence="1" id="KW-0479">Metal-binding</keyword>
<proteinExistence type="predicted"/>
<feature type="domain" description="CCHC-type" evidence="3">
    <location>
        <begin position="73"/>
        <end position="86"/>
    </location>
</feature>
<dbReference type="GO" id="GO:0003676">
    <property type="term" value="F:nucleic acid binding"/>
    <property type="evidence" value="ECO:0007669"/>
    <property type="project" value="InterPro"/>
</dbReference>
<dbReference type="RefSeq" id="XP_007784046.1">
    <property type="nucleotide sequence ID" value="XM_007785856.1"/>
</dbReference>
<dbReference type="Gene3D" id="4.10.60.10">
    <property type="entry name" value="Zinc finger, CCHC-type"/>
    <property type="match status" value="1"/>
</dbReference>
<evidence type="ECO:0000313" key="5">
    <source>
        <dbReference type="Proteomes" id="UP000016924"/>
    </source>
</evidence>
<dbReference type="GeneID" id="19905298"/>
<dbReference type="EMBL" id="JH767600">
    <property type="protein sequence ID" value="EON68729.1"/>
    <property type="molecule type" value="Genomic_DNA"/>
</dbReference>
<dbReference type="GO" id="GO:0008270">
    <property type="term" value="F:zinc ion binding"/>
    <property type="evidence" value="ECO:0007669"/>
    <property type="project" value="UniProtKB-KW"/>
</dbReference>
<evidence type="ECO:0000256" key="2">
    <source>
        <dbReference type="SAM" id="MobiDB-lite"/>
    </source>
</evidence>
<keyword evidence="5" id="KW-1185">Reference proteome</keyword>
<dbReference type="OrthoDB" id="3882589at2759"/>
<dbReference type="InterPro" id="IPR001878">
    <property type="entry name" value="Znf_CCHC"/>
</dbReference>
<organism evidence="4 5">
    <name type="scientific">Coniosporium apollinis (strain CBS 100218)</name>
    <name type="common">Rock-inhabiting black yeast</name>
    <dbReference type="NCBI Taxonomy" id="1168221"/>
    <lineage>
        <taxon>Eukaryota</taxon>
        <taxon>Fungi</taxon>
        <taxon>Dikarya</taxon>
        <taxon>Ascomycota</taxon>
        <taxon>Pezizomycotina</taxon>
        <taxon>Dothideomycetes</taxon>
        <taxon>Dothideomycetes incertae sedis</taxon>
        <taxon>Coniosporium</taxon>
    </lineage>
</organism>
<dbReference type="PROSITE" id="PS50158">
    <property type="entry name" value="ZF_CCHC"/>
    <property type="match status" value="2"/>
</dbReference>
<keyword evidence="1" id="KW-0862">Zinc</keyword>
<reference evidence="5" key="1">
    <citation type="submission" date="2012-06" db="EMBL/GenBank/DDBJ databases">
        <title>The genome sequence of Coniosporium apollinis CBS 100218.</title>
        <authorList>
            <consortium name="The Broad Institute Genome Sequencing Platform"/>
            <person name="Cuomo C."/>
            <person name="Gorbushina A."/>
            <person name="Noack S."/>
            <person name="Walker B."/>
            <person name="Young S.K."/>
            <person name="Zeng Q."/>
            <person name="Gargeya S."/>
            <person name="Fitzgerald M."/>
            <person name="Haas B."/>
            <person name="Abouelleil A."/>
            <person name="Alvarado L."/>
            <person name="Arachchi H.M."/>
            <person name="Berlin A.M."/>
            <person name="Chapman S.B."/>
            <person name="Goldberg J."/>
            <person name="Griggs A."/>
            <person name="Gujja S."/>
            <person name="Hansen M."/>
            <person name="Howarth C."/>
            <person name="Imamovic A."/>
            <person name="Larimer J."/>
            <person name="McCowan C."/>
            <person name="Montmayeur A."/>
            <person name="Murphy C."/>
            <person name="Neiman D."/>
            <person name="Pearson M."/>
            <person name="Priest M."/>
            <person name="Roberts A."/>
            <person name="Saif S."/>
            <person name="Shea T."/>
            <person name="Sisk P."/>
            <person name="Sykes S."/>
            <person name="Wortman J."/>
            <person name="Nusbaum C."/>
            <person name="Birren B."/>
        </authorList>
    </citation>
    <scope>NUCLEOTIDE SEQUENCE [LARGE SCALE GENOMIC DNA]</scope>
    <source>
        <strain evidence="5">CBS 100218</strain>
    </source>
</reference>
<dbReference type="Proteomes" id="UP000016924">
    <property type="component" value="Unassembled WGS sequence"/>
</dbReference>
<gene>
    <name evidence="4" type="ORF">W97_07987</name>
</gene>
<evidence type="ECO:0000313" key="4">
    <source>
        <dbReference type="EMBL" id="EON68729.1"/>
    </source>
</evidence>
<dbReference type="eggNOG" id="ENOG502SNJ9">
    <property type="taxonomic scope" value="Eukaryota"/>
</dbReference>